<reference evidence="3" key="1">
    <citation type="submission" date="2019-04" db="EMBL/GenBank/DDBJ databases">
        <title>An insight into the mialome of Ixodes scapularis.</title>
        <authorList>
            <person name="Ribeiro J.M."/>
            <person name="Mather T.N."/>
            <person name="Karim S."/>
        </authorList>
    </citation>
    <scope>NUCLEOTIDE SEQUENCE</scope>
</reference>
<evidence type="ECO:0000313" key="3">
    <source>
        <dbReference type="EMBL" id="MOY41866.1"/>
    </source>
</evidence>
<keyword evidence="1" id="KW-1133">Transmembrane helix</keyword>
<keyword evidence="2" id="KW-0732">Signal</keyword>
<evidence type="ECO:0000256" key="2">
    <source>
        <dbReference type="SAM" id="SignalP"/>
    </source>
</evidence>
<protein>
    <recommendedName>
        <fullName evidence="4">Secreted protein</fullName>
    </recommendedName>
</protein>
<feature type="transmembrane region" description="Helical" evidence="1">
    <location>
        <begin position="39"/>
        <end position="57"/>
    </location>
</feature>
<keyword evidence="1" id="KW-0812">Transmembrane</keyword>
<keyword evidence="1" id="KW-0472">Membrane</keyword>
<feature type="signal peptide" evidence="2">
    <location>
        <begin position="1"/>
        <end position="18"/>
    </location>
</feature>
<evidence type="ECO:0000256" key="1">
    <source>
        <dbReference type="SAM" id="Phobius"/>
    </source>
</evidence>
<sequence length="94" mass="10730">MCVCVFLLSFYFPLGVLTSPLNAHLSCTKATRRNSRKNNVVFLQLRIYIYINMYIFFKPYIRAGIAESWFVSLQSALLCKITPGSRIENLGVST</sequence>
<dbReference type="AlphaFoldDB" id="A0A4D5RYX2"/>
<dbReference type="EMBL" id="GHJT01007895">
    <property type="protein sequence ID" value="MOY41866.1"/>
    <property type="molecule type" value="Transcribed_RNA"/>
</dbReference>
<proteinExistence type="predicted"/>
<accession>A0A4D5RYX2</accession>
<evidence type="ECO:0008006" key="4">
    <source>
        <dbReference type="Google" id="ProtNLM"/>
    </source>
</evidence>
<organism evidence="3">
    <name type="scientific">Ixodes scapularis</name>
    <name type="common">Black-legged tick</name>
    <name type="synonym">Deer tick</name>
    <dbReference type="NCBI Taxonomy" id="6945"/>
    <lineage>
        <taxon>Eukaryota</taxon>
        <taxon>Metazoa</taxon>
        <taxon>Ecdysozoa</taxon>
        <taxon>Arthropoda</taxon>
        <taxon>Chelicerata</taxon>
        <taxon>Arachnida</taxon>
        <taxon>Acari</taxon>
        <taxon>Parasitiformes</taxon>
        <taxon>Ixodida</taxon>
        <taxon>Ixodoidea</taxon>
        <taxon>Ixodidae</taxon>
        <taxon>Ixodinae</taxon>
        <taxon>Ixodes</taxon>
    </lineage>
</organism>
<name>A0A4D5RYX2_IXOSC</name>
<feature type="chain" id="PRO_5020041304" description="Secreted protein" evidence="2">
    <location>
        <begin position="19"/>
        <end position="94"/>
    </location>
</feature>